<dbReference type="EMBL" id="JAYMGO010000004">
    <property type="protein sequence ID" value="KAL1276087.1"/>
    <property type="molecule type" value="Genomic_DNA"/>
</dbReference>
<dbReference type="PANTHER" id="PTHR11505">
    <property type="entry name" value="L1 TRANSPOSABLE ELEMENT-RELATED"/>
    <property type="match status" value="1"/>
</dbReference>
<evidence type="ECO:0008006" key="3">
    <source>
        <dbReference type="Google" id="ProtNLM"/>
    </source>
</evidence>
<evidence type="ECO:0000313" key="1">
    <source>
        <dbReference type="EMBL" id="KAL1276087.1"/>
    </source>
</evidence>
<reference evidence="1 2" key="1">
    <citation type="submission" date="2023-09" db="EMBL/GenBank/DDBJ databases">
        <authorList>
            <person name="Wang M."/>
        </authorList>
    </citation>
    <scope>NUCLEOTIDE SEQUENCE [LARGE SCALE GENOMIC DNA]</scope>
    <source>
        <strain evidence="1">GT-2023</strain>
        <tissue evidence="1">Liver</tissue>
    </source>
</reference>
<organism evidence="1 2">
    <name type="scientific">Cirrhinus molitorella</name>
    <name type="common">mud carp</name>
    <dbReference type="NCBI Taxonomy" id="172907"/>
    <lineage>
        <taxon>Eukaryota</taxon>
        <taxon>Metazoa</taxon>
        <taxon>Chordata</taxon>
        <taxon>Craniata</taxon>
        <taxon>Vertebrata</taxon>
        <taxon>Euteleostomi</taxon>
        <taxon>Actinopterygii</taxon>
        <taxon>Neopterygii</taxon>
        <taxon>Teleostei</taxon>
        <taxon>Ostariophysi</taxon>
        <taxon>Cypriniformes</taxon>
        <taxon>Cyprinidae</taxon>
        <taxon>Labeoninae</taxon>
        <taxon>Labeonini</taxon>
        <taxon>Cirrhinus</taxon>
    </lineage>
</organism>
<accession>A0ABR3NH74</accession>
<protein>
    <recommendedName>
        <fullName evidence="3">LINE-1 type transposase domain-containing 1</fullName>
    </recommendedName>
</protein>
<proteinExistence type="predicted"/>
<sequence>MLALEATCTALLDSNAKLLAKVSDLESCSCHNNVRIIGLPESTEGPRPSSFFSQLLFDVLGKDVLSSPPEIDRAHRVLIGKPAAGAKPRAVIIRMHHYQQKELIIREARAKRGKLMFQGSPITIYEDCAPEVMVQRSKYRQVMTELYNLGLRPSLLFPARLSIRTRDGNRRSFSSVSEAEEYVASAWTDST</sequence>
<dbReference type="Gene3D" id="3.30.70.1820">
    <property type="entry name" value="L1 transposable element, RRM domain"/>
    <property type="match status" value="1"/>
</dbReference>
<comment type="caution">
    <text evidence="1">The sequence shown here is derived from an EMBL/GenBank/DDBJ whole genome shotgun (WGS) entry which is preliminary data.</text>
</comment>
<evidence type="ECO:0000313" key="2">
    <source>
        <dbReference type="Proteomes" id="UP001558613"/>
    </source>
</evidence>
<dbReference type="InterPro" id="IPR004244">
    <property type="entry name" value="Transposase_22"/>
</dbReference>
<gene>
    <name evidence="1" type="ORF">QQF64_035710</name>
</gene>
<dbReference type="Proteomes" id="UP001558613">
    <property type="component" value="Unassembled WGS sequence"/>
</dbReference>
<name>A0ABR3NH74_9TELE</name>
<keyword evidence="2" id="KW-1185">Reference proteome</keyword>